<dbReference type="PROSITE" id="PS50089">
    <property type="entry name" value="ZF_RING_2"/>
    <property type="match status" value="1"/>
</dbReference>
<evidence type="ECO:0000259" key="18">
    <source>
        <dbReference type="PROSITE" id="PS50089"/>
    </source>
</evidence>
<keyword evidence="6 16" id="KW-0808">Transferase</keyword>
<evidence type="ECO:0000256" key="15">
    <source>
        <dbReference type="PROSITE-ProRule" id="PRU00175"/>
    </source>
</evidence>
<dbReference type="Proteomes" id="UP000076532">
    <property type="component" value="Unassembled WGS sequence"/>
</dbReference>
<dbReference type="PANTHER" id="PTHR20973:SF0">
    <property type="entry name" value="NON-STRUCTURAL MAINTENANCE OF CHROMOSOMES ELEMENT 1 HOMOLOG"/>
    <property type="match status" value="1"/>
</dbReference>
<comment type="subunit">
    <text evidence="16">Component of the Smc5-Smc6 complex.</text>
</comment>
<keyword evidence="8 16" id="KW-0227">DNA damage</keyword>
<feature type="compositionally biased region" description="Acidic residues" evidence="17">
    <location>
        <begin position="278"/>
        <end position="294"/>
    </location>
</feature>
<dbReference type="EC" id="2.3.2.27" evidence="4 16"/>
<keyword evidence="11 16" id="KW-0862">Zinc</keyword>
<gene>
    <name evidence="19" type="ORF">FIBSPDRAFT_909748</name>
</gene>
<evidence type="ECO:0000256" key="7">
    <source>
        <dbReference type="ARBA" id="ARBA00022723"/>
    </source>
</evidence>
<evidence type="ECO:0000256" key="2">
    <source>
        <dbReference type="ARBA" id="ARBA00004123"/>
    </source>
</evidence>
<keyword evidence="9 15" id="KW-0863">Zinc-finger</keyword>
<proteinExistence type="inferred from homology"/>
<comment type="catalytic activity">
    <reaction evidence="1 16">
        <text>S-ubiquitinyl-[E2 ubiquitin-conjugating enzyme]-L-cysteine + [acceptor protein]-L-lysine = [E2 ubiquitin-conjugating enzyme]-L-cysteine + N(6)-ubiquitinyl-[acceptor protein]-L-lysine.</text>
        <dbReference type="EC" id="2.3.2.27"/>
    </reaction>
</comment>
<dbReference type="Gene3D" id="3.30.40.10">
    <property type="entry name" value="Zinc/RING finger domain, C3HC4 (zinc finger)"/>
    <property type="match status" value="1"/>
</dbReference>
<evidence type="ECO:0000313" key="19">
    <source>
        <dbReference type="EMBL" id="KZP24800.1"/>
    </source>
</evidence>
<keyword evidence="14 16" id="KW-0539">Nucleus</keyword>
<dbReference type="GO" id="GO:0008270">
    <property type="term" value="F:zinc ion binding"/>
    <property type="evidence" value="ECO:0007669"/>
    <property type="project" value="UniProtKB-KW"/>
</dbReference>
<dbReference type="Gene3D" id="3.90.1150.220">
    <property type="match status" value="1"/>
</dbReference>
<evidence type="ECO:0000313" key="20">
    <source>
        <dbReference type="Proteomes" id="UP000076532"/>
    </source>
</evidence>
<evidence type="ECO:0000256" key="9">
    <source>
        <dbReference type="ARBA" id="ARBA00022771"/>
    </source>
</evidence>
<evidence type="ECO:0000256" key="16">
    <source>
        <dbReference type="RuleBase" id="RU368018"/>
    </source>
</evidence>
<feature type="domain" description="RING-type" evidence="18">
    <location>
        <begin position="195"/>
        <end position="238"/>
    </location>
</feature>
<evidence type="ECO:0000256" key="8">
    <source>
        <dbReference type="ARBA" id="ARBA00022763"/>
    </source>
</evidence>
<dbReference type="GO" id="GO:0061630">
    <property type="term" value="F:ubiquitin protein ligase activity"/>
    <property type="evidence" value="ECO:0007669"/>
    <property type="project" value="UniProtKB-EC"/>
</dbReference>
<dbReference type="SUPFAM" id="SSF57850">
    <property type="entry name" value="RING/U-box"/>
    <property type="match status" value="1"/>
</dbReference>
<evidence type="ECO:0000256" key="10">
    <source>
        <dbReference type="ARBA" id="ARBA00022786"/>
    </source>
</evidence>
<keyword evidence="20" id="KW-1185">Reference proteome</keyword>
<dbReference type="InterPro" id="IPR011513">
    <property type="entry name" value="Nse1"/>
</dbReference>
<evidence type="ECO:0000256" key="3">
    <source>
        <dbReference type="ARBA" id="ARBA00010258"/>
    </source>
</evidence>
<dbReference type="GO" id="GO:0005634">
    <property type="term" value="C:nucleus"/>
    <property type="evidence" value="ECO:0007669"/>
    <property type="project" value="UniProtKB-SubCell"/>
</dbReference>
<dbReference type="Pfam" id="PF07574">
    <property type="entry name" value="SMC_Nse1"/>
    <property type="match status" value="1"/>
</dbReference>
<protein>
    <recommendedName>
        <fullName evidence="5 16">Non-structural maintenance of chromosomes element 1 homolog</fullName>
        <ecNumber evidence="4 16">2.3.2.27</ecNumber>
    </recommendedName>
</protein>
<keyword evidence="10 16" id="KW-0833">Ubl conjugation pathway</keyword>
<evidence type="ECO:0000256" key="1">
    <source>
        <dbReference type="ARBA" id="ARBA00000900"/>
    </source>
</evidence>
<dbReference type="GO" id="GO:0030915">
    <property type="term" value="C:Smc5-Smc6 complex"/>
    <property type="evidence" value="ECO:0007669"/>
    <property type="project" value="UniProtKB-UniRule"/>
</dbReference>
<keyword evidence="7 16" id="KW-0479">Metal-binding</keyword>
<evidence type="ECO:0000256" key="5">
    <source>
        <dbReference type="ARBA" id="ARBA00019422"/>
    </source>
</evidence>
<dbReference type="OrthoDB" id="185455at2759"/>
<evidence type="ECO:0000256" key="13">
    <source>
        <dbReference type="ARBA" id="ARBA00023204"/>
    </source>
</evidence>
<organism evidence="19 20">
    <name type="scientific">Athelia psychrophila</name>
    <dbReference type="NCBI Taxonomy" id="1759441"/>
    <lineage>
        <taxon>Eukaryota</taxon>
        <taxon>Fungi</taxon>
        <taxon>Dikarya</taxon>
        <taxon>Basidiomycota</taxon>
        <taxon>Agaricomycotina</taxon>
        <taxon>Agaricomycetes</taxon>
        <taxon>Agaricomycetidae</taxon>
        <taxon>Atheliales</taxon>
        <taxon>Atheliaceae</taxon>
        <taxon>Athelia</taxon>
    </lineage>
</organism>
<evidence type="ECO:0000256" key="4">
    <source>
        <dbReference type="ARBA" id="ARBA00012483"/>
    </source>
</evidence>
<keyword evidence="12 16" id="KW-0233">DNA recombination</keyword>
<reference evidence="19 20" key="1">
    <citation type="journal article" date="2016" name="Mol. Biol. Evol.">
        <title>Comparative Genomics of Early-Diverging Mushroom-Forming Fungi Provides Insights into the Origins of Lignocellulose Decay Capabilities.</title>
        <authorList>
            <person name="Nagy L.G."/>
            <person name="Riley R."/>
            <person name="Tritt A."/>
            <person name="Adam C."/>
            <person name="Daum C."/>
            <person name="Floudas D."/>
            <person name="Sun H."/>
            <person name="Yadav J.S."/>
            <person name="Pangilinan J."/>
            <person name="Larsson K.H."/>
            <person name="Matsuura K."/>
            <person name="Barry K."/>
            <person name="Labutti K."/>
            <person name="Kuo R."/>
            <person name="Ohm R.A."/>
            <person name="Bhattacharya S.S."/>
            <person name="Shirouzu T."/>
            <person name="Yoshinaga Y."/>
            <person name="Martin F.M."/>
            <person name="Grigoriev I.V."/>
            <person name="Hibbett D.S."/>
        </authorList>
    </citation>
    <scope>NUCLEOTIDE SEQUENCE [LARGE SCALE GENOMIC DNA]</scope>
    <source>
        <strain evidence="19 20">CBS 109695</strain>
    </source>
</reference>
<comment type="similarity">
    <text evidence="3 16">Belongs to the NSE1 family.</text>
</comment>
<feature type="compositionally biased region" description="Acidic residues" evidence="17">
    <location>
        <begin position="311"/>
        <end position="328"/>
    </location>
</feature>
<dbReference type="Gene3D" id="1.10.10.10">
    <property type="entry name" value="Winged helix-like DNA-binding domain superfamily/Winged helix DNA-binding domain"/>
    <property type="match status" value="1"/>
</dbReference>
<dbReference type="AlphaFoldDB" id="A0A166NA12"/>
<dbReference type="InterPro" id="IPR001841">
    <property type="entry name" value="Znf_RING"/>
</dbReference>
<comment type="function">
    <text evidence="16">Acts in a DNA repair pathway for removal of UV-induced DNA damage that is distinct from classical nucleotide excision repair and in repair of ionizing radiation damage. Functions in homologous recombination repair of DNA double strand breaks and in recovery of stalled replication forks.</text>
</comment>
<dbReference type="InterPro" id="IPR013083">
    <property type="entry name" value="Znf_RING/FYVE/PHD"/>
</dbReference>
<sequence length="337" mass="37874">MVSSNDVSRLFLQAVLSRGMLSEKLAMTLWAKCIDAVKGADESLDIPHNGSKASWEAFSAKINDSLDPLDLHFGGQQDETTGRRMWAIVNKKGDDIAQMATDYSAQEIAYFKAIVEQIMLARHEAYSISSFAALREVNNLKSNMSKTQAEVVLGSFVAKGWLLKSSRARYSLSTRTLLELSKYLKETYSGELIECTLCMEILTRGIACFTPNCKTRMHRHCFKNYRRNPKTTGCPSCKIEWPQDYNVEGPLLPVGEDAVKDGQDEGGRRPRRKSTVEGSDEEDAEDDDEEEEEPSQPASTKKKGRTANATQDDDDDDDEEEEEEEEEQYAPKRRGRG</sequence>
<feature type="region of interest" description="Disordered" evidence="17">
    <location>
        <begin position="248"/>
        <end position="337"/>
    </location>
</feature>
<name>A0A166NA12_9AGAM</name>
<evidence type="ECO:0000256" key="17">
    <source>
        <dbReference type="SAM" id="MobiDB-lite"/>
    </source>
</evidence>
<dbReference type="Pfam" id="PF08746">
    <property type="entry name" value="zf-RING-like"/>
    <property type="match status" value="1"/>
</dbReference>
<accession>A0A166NA12</accession>
<comment type="subcellular location">
    <subcellularLocation>
        <location evidence="2 16">Nucleus</location>
    </subcellularLocation>
</comment>
<dbReference type="InterPro" id="IPR014857">
    <property type="entry name" value="Nse1_RING_C4HC3-type"/>
</dbReference>
<dbReference type="InterPro" id="IPR036388">
    <property type="entry name" value="WH-like_DNA-bd_sf"/>
</dbReference>
<dbReference type="CDD" id="cd16493">
    <property type="entry name" value="RING-CH-C4HC3_NSE1"/>
    <property type="match status" value="1"/>
</dbReference>
<dbReference type="EMBL" id="KV417524">
    <property type="protein sequence ID" value="KZP24800.1"/>
    <property type="molecule type" value="Genomic_DNA"/>
</dbReference>
<keyword evidence="13 16" id="KW-0234">DNA repair</keyword>
<dbReference type="STRING" id="436010.A0A166NA12"/>
<evidence type="ECO:0000256" key="14">
    <source>
        <dbReference type="ARBA" id="ARBA00023242"/>
    </source>
</evidence>
<evidence type="ECO:0000256" key="12">
    <source>
        <dbReference type="ARBA" id="ARBA00023172"/>
    </source>
</evidence>
<evidence type="ECO:0000256" key="11">
    <source>
        <dbReference type="ARBA" id="ARBA00022833"/>
    </source>
</evidence>
<evidence type="ECO:0000256" key="6">
    <source>
        <dbReference type="ARBA" id="ARBA00022679"/>
    </source>
</evidence>
<dbReference type="GO" id="GO:0000724">
    <property type="term" value="P:double-strand break repair via homologous recombination"/>
    <property type="evidence" value="ECO:0007669"/>
    <property type="project" value="TreeGrafter"/>
</dbReference>
<feature type="compositionally biased region" description="Basic and acidic residues" evidence="17">
    <location>
        <begin position="257"/>
        <end position="268"/>
    </location>
</feature>
<dbReference type="PANTHER" id="PTHR20973">
    <property type="entry name" value="NON-SMC ELEMENT 1-RELATED"/>
    <property type="match status" value="1"/>
</dbReference>
<dbReference type="FunFam" id="1.10.10.10:FF:000270">
    <property type="entry name" value="Non-structural maintenance of chromosomes element 1 homolog"/>
    <property type="match status" value="1"/>
</dbReference>